<dbReference type="InterPro" id="IPR006664">
    <property type="entry name" value="OMP_bac"/>
</dbReference>
<dbReference type="CDD" id="cd07185">
    <property type="entry name" value="OmpA_C-like"/>
    <property type="match status" value="1"/>
</dbReference>
<dbReference type="InterPro" id="IPR006665">
    <property type="entry name" value="OmpA-like"/>
</dbReference>
<accession>A0A2V4NDY8</accession>
<comment type="caution">
    <text evidence="6">The sequence shown here is derived from an EMBL/GenBank/DDBJ whole genome shotgun (WGS) entry which is preliminary data.</text>
</comment>
<dbReference type="PROSITE" id="PS51123">
    <property type="entry name" value="OMPA_2"/>
    <property type="match status" value="1"/>
</dbReference>
<dbReference type="OrthoDB" id="9810367at2"/>
<protein>
    <recommendedName>
        <fullName evidence="5">OmpA-like domain-containing protein</fullName>
    </recommendedName>
</protein>
<reference evidence="6 7" key="1">
    <citation type="submission" date="2018-05" db="EMBL/GenBank/DDBJ databases">
        <title>Oceanovita maritima gen. nov., sp. nov., a marine bacterium in the family Rhodobacteraceae isolated from surface seawater of Lundu port Xiamen, China.</title>
        <authorList>
            <person name="Hetharua B.H."/>
            <person name="Min D."/>
            <person name="Liao H."/>
            <person name="Tian Y."/>
        </authorList>
    </citation>
    <scope>NUCLEOTIDE SEQUENCE [LARGE SCALE GENOMIC DNA]</scope>
    <source>
        <strain evidence="6 7">FSX-11</strain>
    </source>
</reference>
<dbReference type="EMBL" id="QFVT01000004">
    <property type="protein sequence ID" value="PYC48050.1"/>
    <property type="molecule type" value="Genomic_DNA"/>
</dbReference>
<evidence type="ECO:0000259" key="5">
    <source>
        <dbReference type="PROSITE" id="PS51123"/>
    </source>
</evidence>
<dbReference type="SUPFAM" id="SSF103088">
    <property type="entry name" value="OmpA-like"/>
    <property type="match status" value="1"/>
</dbReference>
<dbReference type="InterPro" id="IPR036737">
    <property type="entry name" value="OmpA-like_sf"/>
</dbReference>
<dbReference type="Proteomes" id="UP000248012">
    <property type="component" value="Unassembled WGS sequence"/>
</dbReference>
<dbReference type="PANTHER" id="PTHR30329:SF21">
    <property type="entry name" value="LIPOPROTEIN YIAD-RELATED"/>
    <property type="match status" value="1"/>
</dbReference>
<dbReference type="Gene3D" id="3.30.1330.60">
    <property type="entry name" value="OmpA-like domain"/>
    <property type="match status" value="1"/>
</dbReference>
<evidence type="ECO:0000313" key="6">
    <source>
        <dbReference type="EMBL" id="PYC48050.1"/>
    </source>
</evidence>
<comment type="subcellular location">
    <subcellularLocation>
        <location evidence="1">Cell outer membrane</location>
    </subcellularLocation>
</comment>
<keyword evidence="2 4" id="KW-0472">Membrane</keyword>
<keyword evidence="3" id="KW-0998">Cell outer membrane</keyword>
<evidence type="ECO:0000256" key="1">
    <source>
        <dbReference type="ARBA" id="ARBA00004442"/>
    </source>
</evidence>
<name>A0A2V4NDY8_9RHOB</name>
<evidence type="ECO:0000313" key="7">
    <source>
        <dbReference type="Proteomes" id="UP000248012"/>
    </source>
</evidence>
<proteinExistence type="predicted"/>
<dbReference type="Pfam" id="PF00691">
    <property type="entry name" value="OmpA"/>
    <property type="match status" value="1"/>
</dbReference>
<evidence type="ECO:0000256" key="3">
    <source>
        <dbReference type="ARBA" id="ARBA00023237"/>
    </source>
</evidence>
<sequence length="217" mass="23612">MKKILATTGLAALAACGQGSYVSNSSYGEAGFISTAGPFGNATMNNTMIMSGERSYTYELASRFAAEVLTNVNFAFNSAQLDAGARDTLREQARWIRQFPEARFRVYGHTDAVGSDRYNKSLGMRRANAVVAYLTSQGISRSRLEAVASFGETQPIIVTEGRERRNRRTVTEVSGFVEDHPSVIDGKYAAIVYREYVNSAVPRSGLTGISGDSFKTD</sequence>
<dbReference type="AlphaFoldDB" id="A0A2V4NDY8"/>
<evidence type="ECO:0000256" key="2">
    <source>
        <dbReference type="ARBA" id="ARBA00023136"/>
    </source>
</evidence>
<evidence type="ECO:0000256" key="4">
    <source>
        <dbReference type="PROSITE-ProRule" id="PRU00473"/>
    </source>
</evidence>
<dbReference type="InterPro" id="IPR050330">
    <property type="entry name" value="Bact_OuterMem_StrucFunc"/>
</dbReference>
<keyword evidence="7" id="KW-1185">Reference proteome</keyword>
<organism evidence="6 7">
    <name type="scientific">Litorivita pollutaquae</name>
    <dbReference type="NCBI Taxonomy" id="2200892"/>
    <lineage>
        <taxon>Bacteria</taxon>
        <taxon>Pseudomonadati</taxon>
        <taxon>Pseudomonadota</taxon>
        <taxon>Alphaproteobacteria</taxon>
        <taxon>Rhodobacterales</taxon>
        <taxon>Paracoccaceae</taxon>
        <taxon>Litorivita</taxon>
    </lineage>
</organism>
<gene>
    <name evidence="6" type="ORF">DI396_08265</name>
</gene>
<dbReference type="RefSeq" id="WP_110795700.1">
    <property type="nucleotide sequence ID" value="NZ_KZ826483.1"/>
</dbReference>
<dbReference type="PRINTS" id="PR01021">
    <property type="entry name" value="OMPADOMAIN"/>
</dbReference>
<feature type="domain" description="OmpA-like" evidence="5">
    <location>
        <begin position="61"/>
        <end position="177"/>
    </location>
</feature>
<dbReference type="GO" id="GO:0009279">
    <property type="term" value="C:cell outer membrane"/>
    <property type="evidence" value="ECO:0007669"/>
    <property type="project" value="UniProtKB-SubCell"/>
</dbReference>
<dbReference type="PANTHER" id="PTHR30329">
    <property type="entry name" value="STATOR ELEMENT OF FLAGELLAR MOTOR COMPLEX"/>
    <property type="match status" value="1"/>
</dbReference>
<dbReference type="PROSITE" id="PS51257">
    <property type="entry name" value="PROKAR_LIPOPROTEIN"/>
    <property type="match status" value="1"/>
</dbReference>